<protein>
    <submittedName>
        <fullName evidence="1">Uncharacterized protein</fullName>
    </submittedName>
</protein>
<sequence length="239" mass="27775">MNCNWKNALRHRDFPKFFSTNLTVRVVVYLFRAKDASFFGFYIDKCIGIPWGKVNFFLKNIHIIPVFFSVAVSHLGLRFHWMSLTEYQLRSAHPLTVPCFGHTSPTYPQPKPLTTLNGSVYPQKQIAYSQKELAERLSKLSHSQNQLAYPQKELAERLNELTYSQNQLAHSQNQLAHPQKELAERLSKLTYPQNELTERLNELFQSPKMIRDSQNILFQLLNPVTYPQNDAMTYPSIPS</sequence>
<reference evidence="1 2" key="1">
    <citation type="submission" date="2019-03" db="EMBL/GenBank/DDBJ databases">
        <title>Genomic Encyclopedia of Type Strains, Phase IV (KMG-IV): sequencing the most valuable type-strain genomes for metagenomic binning, comparative biology and taxonomic classification.</title>
        <authorList>
            <person name="Goeker M."/>
        </authorList>
    </citation>
    <scope>NUCLEOTIDE SEQUENCE [LARGE SCALE GENOMIC DNA]</scope>
    <source>
        <strain evidence="1 2">LX-B</strain>
    </source>
</reference>
<dbReference type="AlphaFoldDB" id="A0A4R1RFA8"/>
<evidence type="ECO:0000313" key="2">
    <source>
        <dbReference type="Proteomes" id="UP000295008"/>
    </source>
</evidence>
<accession>A0A4R1RFA8</accession>
<dbReference type="Proteomes" id="UP000295008">
    <property type="component" value="Unassembled WGS sequence"/>
</dbReference>
<organism evidence="1 2">
    <name type="scientific">Hydrogenispora ethanolica</name>
    <dbReference type="NCBI Taxonomy" id="1082276"/>
    <lineage>
        <taxon>Bacteria</taxon>
        <taxon>Bacillati</taxon>
        <taxon>Bacillota</taxon>
        <taxon>Hydrogenispora</taxon>
    </lineage>
</organism>
<gene>
    <name evidence="1" type="ORF">EDC14_101968</name>
</gene>
<dbReference type="EMBL" id="SLUN01000019">
    <property type="protein sequence ID" value="TCL64262.1"/>
    <property type="molecule type" value="Genomic_DNA"/>
</dbReference>
<name>A0A4R1RFA8_HYDET</name>
<dbReference type="Gene3D" id="1.20.5.340">
    <property type="match status" value="1"/>
</dbReference>
<evidence type="ECO:0000313" key="1">
    <source>
        <dbReference type="EMBL" id="TCL64262.1"/>
    </source>
</evidence>
<keyword evidence="2" id="KW-1185">Reference proteome</keyword>
<proteinExistence type="predicted"/>
<comment type="caution">
    <text evidence="1">The sequence shown here is derived from an EMBL/GenBank/DDBJ whole genome shotgun (WGS) entry which is preliminary data.</text>
</comment>